<sequence length="156" mass="18470">MNYPYESILVPFVNFQEFTINIFSENVVSLLMLFNFNLLKYYLVNICINNSGSLLKEINKEMARKYIKCVVVCYGLKDDINVSQIFNKKDDAKRLFESSKNERWLYVLNYSRTEHTNKEPETEDMIDGEFGDIKHRNVAVEMAEMEFAEDEGHFQY</sequence>
<comment type="caution">
    <text evidence="1">The sequence shown here is derived from an EMBL/GenBank/DDBJ whole genome shotgun (WGS) entry which is preliminary data.</text>
</comment>
<protein>
    <submittedName>
        <fullName evidence="1">Uncharacterized protein</fullName>
    </submittedName>
</protein>
<keyword evidence="2" id="KW-1185">Reference proteome</keyword>
<evidence type="ECO:0000313" key="2">
    <source>
        <dbReference type="Proteomes" id="UP000683360"/>
    </source>
</evidence>
<name>A0A8S3QEG8_MYTED</name>
<dbReference type="EMBL" id="CAJPWZ010000464">
    <property type="protein sequence ID" value="CAG2193689.1"/>
    <property type="molecule type" value="Genomic_DNA"/>
</dbReference>
<proteinExistence type="predicted"/>
<dbReference type="AlphaFoldDB" id="A0A8S3QEG8"/>
<dbReference type="OrthoDB" id="10309674at2759"/>
<organism evidence="1 2">
    <name type="scientific">Mytilus edulis</name>
    <name type="common">Blue mussel</name>
    <dbReference type="NCBI Taxonomy" id="6550"/>
    <lineage>
        <taxon>Eukaryota</taxon>
        <taxon>Metazoa</taxon>
        <taxon>Spiralia</taxon>
        <taxon>Lophotrochozoa</taxon>
        <taxon>Mollusca</taxon>
        <taxon>Bivalvia</taxon>
        <taxon>Autobranchia</taxon>
        <taxon>Pteriomorphia</taxon>
        <taxon>Mytilida</taxon>
        <taxon>Mytiloidea</taxon>
        <taxon>Mytilidae</taxon>
        <taxon>Mytilinae</taxon>
        <taxon>Mytilus</taxon>
    </lineage>
</organism>
<dbReference type="Proteomes" id="UP000683360">
    <property type="component" value="Unassembled WGS sequence"/>
</dbReference>
<accession>A0A8S3QEG8</accession>
<gene>
    <name evidence="1" type="ORF">MEDL_8817</name>
</gene>
<reference evidence="1" key="1">
    <citation type="submission" date="2021-03" db="EMBL/GenBank/DDBJ databases">
        <authorList>
            <person name="Bekaert M."/>
        </authorList>
    </citation>
    <scope>NUCLEOTIDE SEQUENCE</scope>
</reference>
<evidence type="ECO:0000313" key="1">
    <source>
        <dbReference type="EMBL" id="CAG2193689.1"/>
    </source>
</evidence>